<sequence>MWEEYIPSPVVQVYLILLTRSEAIKLRKENLGVQFVNNAADAESICVQKSPKLMKMYFVYGVVVVILIFASTSAMIYDDVQRAVSTWDTSYNGFADIAIRVVATPAMCFVDIFIYIYVLFLVRSERIKLLEQNLEIQFVNNGAEAESYCVCVADAATCARDDHGSSLKATDALCDA</sequence>
<protein>
    <submittedName>
        <fullName evidence="1">Uncharacterized protein</fullName>
    </submittedName>
</protein>
<gene>
    <name evidence="1" type="ORF">MSG28_004512</name>
</gene>
<organism evidence="1 2">
    <name type="scientific">Choristoneura fumiferana</name>
    <name type="common">Spruce budworm moth</name>
    <name type="synonym">Archips fumiferana</name>
    <dbReference type="NCBI Taxonomy" id="7141"/>
    <lineage>
        <taxon>Eukaryota</taxon>
        <taxon>Metazoa</taxon>
        <taxon>Ecdysozoa</taxon>
        <taxon>Arthropoda</taxon>
        <taxon>Hexapoda</taxon>
        <taxon>Insecta</taxon>
        <taxon>Pterygota</taxon>
        <taxon>Neoptera</taxon>
        <taxon>Endopterygota</taxon>
        <taxon>Lepidoptera</taxon>
        <taxon>Glossata</taxon>
        <taxon>Ditrysia</taxon>
        <taxon>Tortricoidea</taxon>
        <taxon>Tortricidae</taxon>
        <taxon>Tortricinae</taxon>
        <taxon>Choristoneura</taxon>
    </lineage>
</organism>
<dbReference type="Proteomes" id="UP001064048">
    <property type="component" value="Chromosome 7"/>
</dbReference>
<name>A0ACC0K6E0_CHOFU</name>
<accession>A0ACC0K6E0</accession>
<dbReference type="EMBL" id="CM046107">
    <property type="protein sequence ID" value="KAI8431983.1"/>
    <property type="molecule type" value="Genomic_DNA"/>
</dbReference>
<comment type="caution">
    <text evidence="1">The sequence shown here is derived from an EMBL/GenBank/DDBJ whole genome shotgun (WGS) entry which is preliminary data.</text>
</comment>
<evidence type="ECO:0000313" key="2">
    <source>
        <dbReference type="Proteomes" id="UP001064048"/>
    </source>
</evidence>
<keyword evidence="2" id="KW-1185">Reference proteome</keyword>
<reference evidence="1 2" key="1">
    <citation type="journal article" date="2022" name="Genome Biol. Evol.">
        <title>The Spruce Budworm Genome: Reconstructing the Evolutionary History of Antifreeze Proteins.</title>
        <authorList>
            <person name="Beliveau C."/>
            <person name="Gagne P."/>
            <person name="Picq S."/>
            <person name="Vernygora O."/>
            <person name="Keeling C.I."/>
            <person name="Pinkney K."/>
            <person name="Doucet D."/>
            <person name="Wen F."/>
            <person name="Johnston J.S."/>
            <person name="Maaroufi H."/>
            <person name="Boyle B."/>
            <person name="Laroche J."/>
            <person name="Dewar K."/>
            <person name="Juretic N."/>
            <person name="Blackburn G."/>
            <person name="Nisole A."/>
            <person name="Brunet B."/>
            <person name="Brandao M."/>
            <person name="Lumley L."/>
            <person name="Duan J."/>
            <person name="Quan G."/>
            <person name="Lucarotti C.J."/>
            <person name="Roe A.D."/>
            <person name="Sperling F.A.H."/>
            <person name="Levesque R.C."/>
            <person name="Cusson M."/>
        </authorList>
    </citation>
    <scope>NUCLEOTIDE SEQUENCE [LARGE SCALE GENOMIC DNA]</scope>
    <source>
        <strain evidence="1">Glfc:IPQL:Cfum</strain>
    </source>
</reference>
<proteinExistence type="predicted"/>
<evidence type="ECO:0000313" key="1">
    <source>
        <dbReference type="EMBL" id="KAI8431983.1"/>
    </source>
</evidence>